<name>F0XZ80_AURAN</name>
<dbReference type="GeneID" id="20223338"/>
<feature type="compositionally biased region" description="Acidic residues" evidence="1">
    <location>
        <begin position="127"/>
        <end position="151"/>
    </location>
</feature>
<feature type="region of interest" description="Disordered" evidence="1">
    <location>
        <begin position="116"/>
        <end position="168"/>
    </location>
</feature>
<dbReference type="AlphaFoldDB" id="F0XZ80"/>
<organism evidence="3">
    <name type="scientific">Aureococcus anophagefferens</name>
    <name type="common">Harmful bloom alga</name>
    <dbReference type="NCBI Taxonomy" id="44056"/>
    <lineage>
        <taxon>Eukaryota</taxon>
        <taxon>Sar</taxon>
        <taxon>Stramenopiles</taxon>
        <taxon>Ochrophyta</taxon>
        <taxon>Pelagophyceae</taxon>
        <taxon>Pelagomonadales</taxon>
        <taxon>Pelagomonadaceae</taxon>
        <taxon>Aureococcus</taxon>
    </lineage>
</organism>
<sequence length="485" mass="51531">MERSVFDGEALAGEERRCKSTVDVLELAIQAEETMASASRLVEQAAVEFAAREAGELDSDSDDDEERAVRQLKKVVVDLAESRKRLAGDAGDYCARSRAELAPYVASVAARLAEAEERVNEVPGIDDGGDASESDAAEETDDEPDDQEERDDGTPFVAPPKGGIYADAPPEAAATRASAVVGAPPPKPPPPPAAWPDNLALLLGPVVKPRATVLKRKVLSFCLYGAKPIYCAGAVQNAHLAKALLPDWKCVVYCTPGDVPEETCAALTAAGAELRLVSSKCREAQLMLLRFLPCGDAGVEAVAVRDADSRLNPRDAAAVRAWLDSGRQFHVLHEKPHDATRMLGGMWGARASGRAPPVPRIYEKMVAFVNGLGRPFGYGDDMDFLERVVRPLCNAKNVCHHSAAERGSFLADAAPSPFPATGYAGFVGQPINCPLQCDWTLFRDAGCAHVAANARVNPELAAKVRHQPDVLAGIGAFLGCPPAAP</sequence>
<dbReference type="Proteomes" id="UP000002729">
    <property type="component" value="Unassembled WGS sequence"/>
</dbReference>
<protein>
    <submittedName>
        <fullName evidence="2">Uncharacterized protein</fullName>
    </submittedName>
</protein>
<keyword evidence="3" id="KW-1185">Reference proteome</keyword>
<evidence type="ECO:0000313" key="3">
    <source>
        <dbReference type="Proteomes" id="UP000002729"/>
    </source>
</evidence>
<dbReference type="EMBL" id="GL833121">
    <property type="protein sequence ID" value="EGB12394.1"/>
    <property type="molecule type" value="Genomic_DNA"/>
</dbReference>
<evidence type="ECO:0000256" key="1">
    <source>
        <dbReference type="SAM" id="MobiDB-lite"/>
    </source>
</evidence>
<accession>F0XZ80</accession>
<gene>
    <name evidence="2" type="ORF">AURANDRAFT_61143</name>
</gene>
<dbReference type="RefSeq" id="XP_009033427.1">
    <property type="nucleotide sequence ID" value="XM_009035179.1"/>
</dbReference>
<dbReference type="OrthoDB" id="204305at2759"/>
<evidence type="ECO:0000313" key="2">
    <source>
        <dbReference type="EMBL" id="EGB12394.1"/>
    </source>
</evidence>
<dbReference type="KEGG" id="aaf:AURANDRAFT_61143"/>
<reference evidence="2 3" key="1">
    <citation type="journal article" date="2011" name="Proc. Natl. Acad. Sci. U.S.A.">
        <title>Niche of harmful alga Aureococcus anophagefferens revealed through ecogenomics.</title>
        <authorList>
            <person name="Gobler C.J."/>
            <person name="Berry D.L."/>
            <person name="Dyhrman S.T."/>
            <person name="Wilhelm S.W."/>
            <person name="Salamov A."/>
            <person name="Lobanov A.V."/>
            <person name="Zhang Y."/>
            <person name="Collier J.L."/>
            <person name="Wurch L.L."/>
            <person name="Kustka A.B."/>
            <person name="Dill B.D."/>
            <person name="Shah M."/>
            <person name="VerBerkmoes N.C."/>
            <person name="Kuo A."/>
            <person name="Terry A."/>
            <person name="Pangilinan J."/>
            <person name="Lindquist E.A."/>
            <person name="Lucas S."/>
            <person name="Paulsen I.T."/>
            <person name="Hattenrath-Lehmann T.K."/>
            <person name="Talmage S.C."/>
            <person name="Walker E.A."/>
            <person name="Koch F."/>
            <person name="Burson A.M."/>
            <person name="Marcoval M.A."/>
            <person name="Tang Y.Z."/>
            <person name="Lecleir G.R."/>
            <person name="Coyne K.J."/>
            <person name="Berg G.M."/>
            <person name="Bertrand E.M."/>
            <person name="Saito M.A."/>
            <person name="Gladyshev V.N."/>
            <person name="Grigoriev I.V."/>
        </authorList>
    </citation>
    <scope>NUCLEOTIDE SEQUENCE [LARGE SCALE GENOMIC DNA]</scope>
    <source>
        <strain evidence="3">CCMP 1984</strain>
    </source>
</reference>
<dbReference type="InParanoid" id="F0XZ80"/>
<proteinExistence type="predicted"/>